<organism evidence="2">
    <name type="scientific">Anopheles marajoara</name>
    <dbReference type="NCBI Taxonomy" id="58244"/>
    <lineage>
        <taxon>Eukaryota</taxon>
        <taxon>Metazoa</taxon>
        <taxon>Ecdysozoa</taxon>
        <taxon>Arthropoda</taxon>
        <taxon>Hexapoda</taxon>
        <taxon>Insecta</taxon>
        <taxon>Pterygota</taxon>
        <taxon>Neoptera</taxon>
        <taxon>Endopterygota</taxon>
        <taxon>Diptera</taxon>
        <taxon>Nematocera</taxon>
        <taxon>Culicoidea</taxon>
        <taxon>Culicidae</taxon>
        <taxon>Anophelinae</taxon>
        <taxon>Anopheles</taxon>
    </lineage>
</organism>
<accession>A0A2M4C8Q5</accession>
<feature type="chain" id="PRO_5014630290" evidence="1">
    <location>
        <begin position="29"/>
        <end position="100"/>
    </location>
</feature>
<protein>
    <submittedName>
        <fullName evidence="2">Putative secreted protein</fullName>
    </submittedName>
</protein>
<sequence>MGGGRWTVLWYVQHHVAVVWCPLARGLAACSSALHLNSHPSQPSSSARALGGTSRSMAMVVCAASEALTTRITLKATVFCSNNSIHHPKHTQLYAACVRV</sequence>
<evidence type="ECO:0000313" key="2">
    <source>
        <dbReference type="EMBL" id="MBW61707.1"/>
    </source>
</evidence>
<dbReference type="AlphaFoldDB" id="A0A2M4C8Q5"/>
<feature type="signal peptide" evidence="1">
    <location>
        <begin position="1"/>
        <end position="28"/>
    </location>
</feature>
<keyword evidence="1" id="KW-0732">Signal</keyword>
<proteinExistence type="predicted"/>
<dbReference type="EMBL" id="GGFJ01012566">
    <property type="protein sequence ID" value="MBW61707.1"/>
    <property type="molecule type" value="Transcribed_RNA"/>
</dbReference>
<evidence type="ECO:0000256" key="1">
    <source>
        <dbReference type="SAM" id="SignalP"/>
    </source>
</evidence>
<reference evidence="2" key="1">
    <citation type="submission" date="2018-01" db="EMBL/GenBank/DDBJ databases">
        <title>An insight into the sialome of Amazonian anophelines.</title>
        <authorList>
            <person name="Ribeiro J.M."/>
            <person name="Scarpassa V."/>
            <person name="Calvo E."/>
        </authorList>
    </citation>
    <scope>NUCLEOTIDE SEQUENCE</scope>
    <source>
        <tissue evidence="2">Salivary glands</tissue>
    </source>
</reference>
<name>A0A2M4C8Q5_9DIPT</name>